<protein>
    <submittedName>
        <fullName evidence="2">Uncharacterized protein</fullName>
    </submittedName>
</protein>
<feature type="coiled-coil region" evidence="1">
    <location>
        <begin position="2"/>
        <end position="33"/>
    </location>
</feature>
<dbReference type="Proteomes" id="UP000030663">
    <property type="component" value="Unassembled WGS sequence"/>
</dbReference>
<dbReference type="AlphaFoldDB" id="X0BH94"/>
<accession>X0BH94</accession>
<evidence type="ECO:0000313" key="3">
    <source>
        <dbReference type="Proteomes" id="UP000030663"/>
    </source>
</evidence>
<reference evidence="2 3" key="1">
    <citation type="submission" date="2011-11" db="EMBL/GenBank/DDBJ databases">
        <title>The Genome Sequence of Fusarium oxysporum PHW815.</title>
        <authorList>
            <consortium name="The Broad Institute Genome Sequencing Platform"/>
            <person name="Ma L.-J."/>
            <person name="Gale L.R."/>
            <person name="Schwartz D.C."/>
            <person name="Zhou S."/>
            <person name="Corby-Kistler H."/>
            <person name="Young S.K."/>
            <person name="Zeng Q."/>
            <person name="Gargeya S."/>
            <person name="Fitzgerald M."/>
            <person name="Haas B."/>
            <person name="Abouelleil A."/>
            <person name="Alvarado L."/>
            <person name="Arachchi H.M."/>
            <person name="Berlin A."/>
            <person name="Brown A."/>
            <person name="Chapman S.B."/>
            <person name="Chen Z."/>
            <person name="Dunbar C."/>
            <person name="Freedman E."/>
            <person name="Gearin G."/>
            <person name="Goldberg J."/>
            <person name="Griggs A."/>
            <person name="Gujja S."/>
            <person name="Heiman D."/>
            <person name="Howarth C."/>
            <person name="Larson L."/>
            <person name="Lui A."/>
            <person name="MacDonald P.J.P."/>
            <person name="Montmayeur A."/>
            <person name="Murphy C."/>
            <person name="Neiman D."/>
            <person name="Pearson M."/>
            <person name="Priest M."/>
            <person name="Roberts A."/>
            <person name="Saif S."/>
            <person name="Shea T."/>
            <person name="Shenoy N."/>
            <person name="Sisk P."/>
            <person name="Stolte C."/>
            <person name="Sykes S."/>
            <person name="Wortman J."/>
            <person name="Nusbaum C."/>
            <person name="Birren B."/>
        </authorList>
    </citation>
    <scope>NUCLEOTIDE SEQUENCE [LARGE SCALE GENOMIC DNA]</scope>
    <source>
        <strain evidence="2 3">54005</strain>
    </source>
</reference>
<dbReference type="EMBL" id="JH658536">
    <property type="protein sequence ID" value="EXK78198.1"/>
    <property type="molecule type" value="Genomic_DNA"/>
</dbReference>
<evidence type="ECO:0000313" key="2">
    <source>
        <dbReference type="EMBL" id="EXK78198.1"/>
    </source>
</evidence>
<evidence type="ECO:0000256" key="1">
    <source>
        <dbReference type="SAM" id="Coils"/>
    </source>
</evidence>
<keyword evidence="3" id="KW-1185">Reference proteome</keyword>
<name>X0BH94_FUSOX</name>
<organism evidence="2 3">
    <name type="scientific">Fusarium oxysporum f. sp. raphani 54005</name>
    <dbReference type="NCBI Taxonomy" id="1089458"/>
    <lineage>
        <taxon>Eukaryota</taxon>
        <taxon>Fungi</taxon>
        <taxon>Dikarya</taxon>
        <taxon>Ascomycota</taxon>
        <taxon>Pezizomycotina</taxon>
        <taxon>Sordariomycetes</taxon>
        <taxon>Hypocreomycetidae</taxon>
        <taxon>Hypocreales</taxon>
        <taxon>Nectriaceae</taxon>
        <taxon>Fusarium</taxon>
        <taxon>Fusarium oxysporum species complex</taxon>
    </lineage>
</organism>
<dbReference type="HOGENOM" id="CLU_2812472_0_0_1"/>
<proteinExistence type="predicted"/>
<gene>
    <name evidence="2" type="ORF">FOQG_17122</name>
</gene>
<keyword evidence="1" id="KW-0175">Coiled coil</keyword>
<sequence>MREQTKEQLKTIREQAAKDLDQMREQVMKELRKTHFQTADNLVSQAGHGLNDPQEQQPLVIKLGDLK</sequence>